<dbReference type="CDD" id="cd02970">
    <property type="entry name" value="PRX_like2"/>
    <property type="match status" value="1"/>
</dbReference>
<keyword evidence="2" id="KW-0732">Signal</keyword>
<dbReference type="InterPro" id="IPR013766">
    <property type="entry name" value="Thioredoxin_domain"/>
</dbReference>
<evidence type="ECO:0000313" key="4">
    <source>
        <dbReference type="EMBL" id="MBK1875394.1"/>
    </source>
</evidence>
<dbReference type="PANTHER" id="PTHR43110:SF1">
    <property type="entry name" value="THIOL PEROXIDASE"/>
    <property type="match status" value="1"/>
</dbReference>
<accession>A0A934RWZ3</accession>
<evidence type="ECO:0000313" key="5">
    <source>
        <dbReference type="Proteomes" id="UP000617628"/>
    </source>
</evidence>
<dbReference type="InterPro" id="IPR036249">
    <property type="entry name" value="Thioredoxin-like_sf"/>
</dbReference>
<dbReference type="PROSITE" id="PS51352">
    <property type="entry name" value="THIOREDOXIN_2"/>
    <property type="match status" value="1"/>
</dbReference>
<dbReference type="InterPro" id="IPR000866">
    <property type="entry name" value="AhpC/TSA"/>
</dbReference>
<dbReference type="Pfam" id="PF00578">
    <property type="entry name" value="AhpC-TSA"/>
    <property type="match status" value="1"/>
</dbReference>
<dbReference type="GO" id="GO:0016491">
    <property type="term" value="F:oxidoreductase activity"/>
    <property type="evidence" value="ECO:0007669"/>
    <property type="project" value="InterPro"/>
</dbReference>
<dbReference type="InterPro" id="IPR050455">
    <property type="entry name" value="Tpx_Peroxidase_subfamily"/>
</dbReference>
<feature type="chain" id="PRO_5037382663" evidence="2">
    <location>
        <begin position="22"/>
        <end position="184"/>
    </location>
</feature>
<keyword evidence="5" id="KW-1185">Reference proteome</keyword>
<evidence type="ECO:0000256" key="2">
    <source>
        <dbReference type="SAM" id="SignalP"/>
    </source>
</evidence>
<reference evidence="4" key="1">
    <citation type="submission" date="2021-01" db="EMBL/GenBank/DDBJ databases">
        <title>Modified the classification status of verrucomicrobia.</title>
        <authorList>
            <person name="Feng X."/>
        </authorList>
    </citation>
    <scope>NUCLEOTIDE SEQUENCE</scope>
    <source>
        <strain evidence="4">KCTC 13126</strain>
    </source>
</reference>
<sequence length="184" mass="20319">MKHFIALFALALSLTTLHARKAEEVTPVLIGSDTPQATLFDESGAEHSLPALLKDKHSIIVFYRGGWCPYCSLQMQELAERESEFLGLGYQIIGISPDAPEKIATIEKDGELNYAVYSDSGYSAMEGFGIDFHPKGKKDRKLPVPSVFIVTPNNQIAFSYVNPNYRERIPGDLLVAAAKSLKKD</sequence>
<dbReference type="RefSeq" id="WP_200353612.1">
    <property type="nucleotide sequence ID" value="NZ_JAENIL010000002.1"/>
</dbReference>
<dbReference type="Proteomes" id="UP000617628">
    <property type="component" value="Unassembled WGS sequence"/>
</dbReference>
<name>A0A934RWZ3_9BACT</name>
<gene>
    <name evidence="4" type="ORF">JIN87_00870</name>
</gene>
<dbReference type="PANTHER" id="PTHR43110">
    <property type="entry name" value="THIOL PEROXIDASE"/>
    <property type="match status" value="1"/>
</dbReference>
<evidence type="ECO:0000256" key="1">
    <source>
        <dbReference type="ARBA" id="ARBA00023284"/>
    </source>
</evidence>
<comment type="caution">
    <text evidence="4">The sequence shown here is derived from an EMBL/GenBank/DDBJ whole genome shotgun (WGS) entry which is preliminary data.</text>
</comment>
<dbReference type="EMBL" id="JAENIL010000002">
    <property type="protein sequence ID" value="MBK1875394.1"/>
    <property type="molecule type" value="Genomic_DNA"/>
</dbReference>
<proteinExistence type="predicted"/>
<dbReference type="SUPFAM" id="SSF52833">
    <property type="entry name" value="Thioredoxin-like"/>
    <property type="match status" value="1"/>
</dbReference>
<protein>
    <submittedName>
        <fullName evidence="4">AhpC/TSA family protein</fullName>
    </submittedName>
</protein>
<organism evidence="4 5">
    <name type="scientific">Pelagicoccus mobilis</name>
    <dbReference type="NCBI Taxonomy" id="415221"/>
    <lineage>
        <taxon>Bacteria</taxon>
        <taxon>Pseudomonadati</taxon>
        <taxon>Verrucomicrobiota</taxon>
        <taxon>Opitutia</taxon>
        <taxon>Puniceicoccales</taxon>
        <taxon>Pelagicoccaceae</taxon>
        <taxon>Pelagicoccus</taxon>
    </lineage>
</organism>
<dbReference type="Gene3D" id="3.40.30.10">
    <property type="entry name" value="Glutaredoxin"/>
    <property type="match status" value="1"/>
</dbReference>
<keyword evidence="1" id="KW-0676">Redox-active center</keyword>
<feature type="signal peptide" evidence="2">
    <location>
        <begin position="1"/>
        <end position="21"/>
    </location>
</feature>
<dbReference type="AlphaFoldDB" id="A0A934RWZ3"/>
<dbReference type="GO" id="GO:0016209">
    <property type="term" value="F:antioxidant activity"/>
    <property type="evidence" value="ECO:0007669"/>
    <property type="project" value="InterPro"/>
</dbReference>
<feature type="domain" description="Thioredoxin" evidence="3">
    <location>
        <begin position="28"/>
        <end position="183"/>
    </location>
</feature>
<evidence type="ECO:0000259" key="3">
    <source>
        <dbReference type="PROSITE" id="PS51352"/>
    </source>
</evidence>